<dbReference type="AlphaFoldDB" id="A0A2M8RFY7"/>
<evidence type="ECO:0000313" key="3">
    <source>
        <dbReference type="Proteomes" id="UP000231194"/>
    </source>
</evidence>
<name>A0A2M8RFY7_9BRAD</name>
<proteinExistence type="predicted"/>
<sequence>MRHVVAGCGFLLTLYLPFWWSIPSTHPSQDVGVVFFPFLLTVYGGLAIAALAMYYALFRASGPAMLLLAVLLFAVVTCWSLRWIDGVTSLEAGALAAAMLAHHLILKTFGATSPARQI</sequence>
<comment type="caution">
    <text evidence="2">The sequence shown here is derived from an EMBL/GenBank/DDBJ whole genome shotgun (WGS) entry which is preliminary data.</text>
</comment>
<reference evidence="2 3" key="1">
    <citation type="submission" date="2017-11" db="EMBL/GenBank/DDBJ databases">
        <title>Bradyrhizobium forestalis sp. nov., an efficient nitrogen-fixing bacterium isolated from nodules of forest legume species in the Amazon.</title>
        <authorList>
            <person name="Costa E.M."/>
            <person name="Guimaraes A."/>
            <person name="Carvalho T.S."/>
            <person name="Rodrigues T.L."/>
            <person name="Ribeiro P.R.A."/>
            <person name="Lebbe L."/>
            <person name="Willems A."/>
            <person name="Moreira F.M.S."/>
        </authorList>
    </citation>
    <scope>NUCLEOTIDE SEQUENCE [LARGE SCALE GENOMIC DNA]</scope>
    <source>
        <strain evidence="2 3">INPA54B</strain>
    </source>
</reference>
<keyword evidence="1" id="KW-0812">Transmembrane</keyword>
<keyword evidence="1" id="KW-0472">Membrane</keyword>
<accession>A0A2M8RFY7</accession>
<evidence type="ECO:0000313" key="2">
    <source>
        <dbReference type="EMBL" id="PJG56738.1"/>
    </source>
</evidence>
<dbReference type="EMBL" id="PGVG01000002">
    <property type="protein sequence ID" value="PJG56738.1"/>
    <property type="molecule type" value="Genomic_DNA"/>
</dbReference>
<protein>
    <submittedName>
        <fullName evidence="2">Uncharacterized protein</fullName>
    </submittedName>
</protein>
<organism evidence="2 3">
    <name type="scientific">Bradyrhizobium forestalis</name>
    <dbReference type="NCBI Taxonomy" id="1419263"/>
    <lineage>
        <taxon>Bacteria</taxon>
        <taxon>Pseudomonadati</taxon>
        <taxon>Pseudomonadota</taxon>
        <taxon>Alphaproteobacteria</taxon>
        <taxon>Hyphomicrobiales</taxon>
        <taxon>Nitrobacteraceae</taxon>
        <taxon>Bradyrhizobium</taxon>
    </lineage>
</organism>
<evidence type="ECO:0000256" key="1">
    <source>
        <dbReference type="SAM" id="Phobius"/>
    </source>
</evidence>
<feature type="transmembrane region" description="Helical" evidence="1">
    <location>
        <begin position="34"/>
        <end position="57"/>
    </location>
</feature>
<feature type="transmembrane region" description="Helical" evidence="1">
    <location>
        <begin position="90"/>
        <end position="109"/>
    </location>
</feature>
<keyword evidence="1" id="KW-1133">Transmembrane helix</keyword>
<dbReference type="RefSeq" id="WP_100230708.1">
    <property type="nucleotide sequence ID" value="NZ_PGVG01000002.1"/>
</dbReference>
<feature type="transmembrane region" description="Helical" evidence="1">
    <location>
        <begin position="64"/>
        <end position="84"/>
    </location>
</feature>
<dbReference type="Proteomes" id="UP000231194">
    <property type="component" value="Unassembled WGS sequence"/>
</dbReference>
<keyword evidence="3" id="KW-1185">Reference proteome</keyword>
<gene>
    <name evidence="2" type="ORF">CVM73_04120</name>
</gene>